<dbReference type="GO" id="GO:0003917">
    <property type="term" value="F:DNA topoisomerase type I (single strand cut, ATP-independent) activity"/>
    <property type="evidence" value="ECO:0007669"/>
    <property type="project" value="UniProtKB-EC"/>
</dbReference>
<feature type="domain" description="Topo IA-type catalytic" evidence="11">
    <location>
        <begin position="132"/>
        <end position="608"/>
    </location>
</feature>
<evidence type="ECO:0000313" key="12">
    <source>
        <dbReference type="EMBL" id="AYV79822.1"/>
    </source>
</evidence>
<dbReference type="Gene3D" id="3.40.50.140">
    <property type="match status" value="1"/>
</dbReference>
<dbReference type="PANTHER" id="PTHR42785">
    <property type="entry name" value="DNA TOPOISOMERASE, TYPE IA, CORE"/>
    <property type="match status" value="1"/>
</dbReference>
<dbReference type="InterPro" id="IPR013497">
    <property type="entry name" value="Topo_IA_cen"/>
</dbReference>
<evidence type="ECO:0000256" key="3">
    <source>
        <dbReference type="ARBA" id="ARBA00012891"/>
    </source>
</evidence>
<dbReference type="InterPro" id="IPR003601">
    <property type="entry name" value="Topo_IA_2"/>
</dbReference>
<dbReference type="InterPro" id="IPR003602">
    <property type="entry name" value="Topo_IA_DNA-bd_dom"/>
</dbReference>
<keyword evidence="6" id="KW-0799">Topoisomerase</keyword>
<dbReference type="Gene3D" id="2.70.20.10">
    <property type="entry name" value="Topoisomerase I, domain 3"/>
    <property type="match status" value="1"/>
</dbReference>
<feature type="domain" description="Toprim" evidence="10">
    <location>
        <begin position="5"/>
        <end position="118"/>
    </location>
</feature>
<dbReference type="GO" id="GO:0046872">
    <property type="term" value="F:metal ion binding"/>
    <property type="evidence" value="ECO:0007669"/>
    <property type="project" value="UniProtKB-KW"/>
</dbReference>
<dbReference type="SMART" id="SM00436">
    <property type="entry name" value="TOP1Bc"/>
    <property type="match status" value="1"/>
</dbReference>
<evidence type="ECO:0000259" key="11">
    <source>
        <dbReference type="PROSITE" id="PS52039"/>
    </source>
</evidence>
<dbReference type="InterPro" id="IPR028612">
    <property type="entry name" value="Topoisom_1_IA"/>
</dbReference>
<dbReference type="InterPro" id="IPR006171">
    <property type="entry name" value="TOPRIM_dom"/>
</dbReference>
<dbReference type="Pfam" id="PF01751">
    <property type="entry name" value="Toprim"/>
    <property type="match status" value="1"/>
</dbReference>
<keyword evidence="5" id="KW-0460">Magnesium</keyword>
<dbReference type="SMART" id="SM00493">
    <property type="entry name" value="TOPRIM"/>
    <property type="match status" value="1"/>
</dbReference>
<dbReference type="GO" id="GO:0003677">
    <property type="term" value="F:DNA binding"/>
    <property type="evidence" value="ECO:0007669"/>
    <property type="project" value="UniProtKB-KW"/>
</dbReference>
<evidence type="ECO:0000256" key="6">
    <source>
        <dbReference type="ARBA" id="ARBA00023029"/>
    </source>
</evidence>
<evidence type="ECO:0000256" key="2">
    <source>
        <dbReference type="ARBA" id="ARBA00009446"/>
    </source>
</evidence>
<dbReference type="PROSITE" id="PS50880">
    <property type="entry name" value="TOPRIM"/>
    <property type="match status" value="1"/>
</dbReference>
<evidence type="ECO:0000256" key="5">
    <source>
        <dbReference type="ARBA" id="ARBA00022842"/>
    </source>
</evidence>
<feature type="region of interest" description="Disordered" evidence="9">
    <location>
        <begin position="805"/>
        <end position="829"/>
    </location>
</feature>
<dbReference type="CDD" id="cd00186">
    <property type="entry name" value="TOP1Ac"/>
    <property type="match status" value="1"/>
</dbReference>
<dbReference type="Pfam" id="PF13368">
    <property type="entry name" value="Toprim_C_rpt"/>
    <property type="match status" value="1"/>
</dbReference>
<proteinExistence type="inferred from homology"/>
<evidence type="ECO:0000256" key="4">
    <source>
        <dbReference type="ARBA" id="ARBA00022723"/>
    </source>
</evidence>
<dbReference type="PANTHER" id="PTHR42785:SF1">
    <property type="entry name" value="DNA TOPOISOMERASE"/>
    <property type="match status" value="1"/>
</dbReference>
<dbReference type="EMBL" id="MK072189">
    <property type="protein sequence ID" value="AYV79822.1"/>
    <property type="molecule type" value="Genomic_DNA"/>
</dbReference>
<dbReference type="InterPro" id="IPR025589">
    <property type="entry name" value="Toprim_C_rpt"/>
</dbReference>
<evidence type="ECO:0000256" key="8">
    <source>
        <dbReference type="ARBA" id="ARBA00023235"/>
    </source>
</evidence>
<comment type="similarity">
    <text evidence="2">Belongs to the type IA topoisomerase family.</text>
</comment>
<dbReference type="Gene3D" id="1.10.290.10">
    <property type="entry name" value="Topoisomerase I, domain 4"/>
    <property type="match status" value="1"/>
</dbReference>
<keyword evidence="8 12" id="KW-0413">Isomerase</keyword>
<dbReference type="Pfam" id="PF01131">
    <property type="entry name" value="Topoisom_bac"/>
    <property type="match status" value="2"/>
</dbReference>
<dbReference type="InterPro" id="IPR013826">
    <property type="entry name" value="Topo_IA_cen_sub3"/>
</dbReference>
<dbReference type="InterPro" id="IPR013824">
    <property type="entry name" value="Topo_IA_cen_sub1"/>
</dbReference>
<dbReference type="HAMAP" id="MF_00952">
    <property type="entry name" value="Topoisom_1_prok"/>
    <property type="match status" value="1"/>
</dbReference>
<dbReference type="InterPro" id="IPR013825">
    <property type="entry name" value="Topo_IA_cen_sub2"/>
</dbReference>
<dbReference type="InterPro" id="IPR023406">
    <property type="entry name" value="Topo_IA_AS"/>
</dbReference>
<evidence type="ECO:0000256" key="9">
    <source>
        <dbReference type="SAM" id="MobiDB-lite"/>
    </source>
</evidence>
<name>A0A3G4ZY33_9VIRU</name>
<evidence type="ECO:0000256" key="1">
    <source>
        <dbReference type="ARBA" id="ARBA00000213"/>
    </source>
</evidence>
<keyword evidence="4" id="KW-0479">Metal-binding</keyword>
<sequence length="829" mass="94530">MDKTITIVVIESSKDKKTKLQSILGSAFLVYGTNGHLRDLKAGPLAECIDIDDNFRPTYEIIPRQAQITKQLKTLYKQHGSIIIASDIDREGEAIASGIAEILKLKNPKRMVLPHITKSEVEKAIKATRDIDYNLVRAQEARRILDIVAGYMLSPIVCSNAGGKSAGRVQSVVTRLICDRERDVKESIRDIYYKISGEFKKDNTVYRTNLYKLLENGPIFRGTICHFALEENQSADTVKKEIINLLTLFKTTPFVVHNVFNKMSTRSPNPPFMTSSLQQEAGRKFGFTVKMTMDLAQKLYENGYITYMRTDSVDLSAEAIDKIKKYVVDKYGADYHLTRKYKNKSMNAQEAHECIRCTEVSRETIDMDYNHQKLYELILRRTIASQMADAQINTTTIQIRIEYNKGILPYYFETRIDKTVFEGFLKVYNIQDIEDENSEDENKTDIIPPINSILTANIITATEEFSKSGGRYNETSLIHKMEKLGIGRPGTVSQIIEKIVSREYVKKMDIAGEKRKINIINLINNNSPQNEFILSEETREIMLGKELKKFVPTALGINVTNYLMTNFSPIMDYQFTSNMEKLLDDVASGERVWHTVVRQFYDVINPICQKLSIKTPESKLENLGRLLGDHPDTDMKIYAGTAKFGPVVKLCKFTDTKQAVKIEKYAPIKEPLTIDTITINDAIELLKYPYNLGKYDKKMIVVQRGQYGYYLKYNGKNYGLDKVSDTALITLEYAIKTIEQKEKSYNEVKYDIKTGKFGLYICVTDKGIRTNVKIPADIAEEDMLKLTNEQMQEIIKQSLATKKPYAGKTTGKKPRAKPAKITVVKNKKT</sequence>
<gene>
    <name evidence="12" type="ORF">Faunusvirus58_2</name>
</gene>
<protein>
    <recommendedName>
        <fullName evidence="3">DNA topoisomerase</fullName>
        <ecNumber evidence="3">5.6.2.1</ecNumber>
    </recommendedName>
</protein>
<dbReference type="SUPFAM" id="SSF56712">
    <property type="entry name" value="Prokaryotic type I DNA topoisomerase"/>
    <property type="match status" value="1"/>
</dbReference>
<dbReference type="InterPro" id="IPR000380">
    <property type="entry name" value="Topo_IA"/>
</dbReference>
<dbReference type="PROSITE" id="PS52039">
    <property type="entry name" value="TOPO_IA_2"/>
    <property type="match status" value="1"/>
</dbReference>
<dbReference type="Gene3D" id="1.10.460.10">
    <property type="entry name" value="Topoisomerase I, domain 2"/>
    <property type="match status" value="2"/>
</dbReference>
<organism evidence="12">
    <name type="scientific">Faunusvirus sp</name>
    <dbReference type="NCBI Taxonomy" id="2487766"/>
    <lineage>
        <taxon>Viruses</taxon>
        <taxon>Varidnaviria</taxon>
        <taxon>Bamfordvirae</taxon>
        <taxon>Nucleocytoviricota</taxon>
        <taxon>Megaviricetes</taxon>
        <taxon>Imitervirales</taxon>
        <taxon>Mimiviridae</taxon>
    </lineage>
</organism>
<dbReference type="PROSITE" id="PS00396">
    <property type="entry name" value="TOPO_IA_1"/>
    <property type="match status" value="1"/>
</dbReference>
<evidence type="ECO:0000259" key="10">
    <source>
        <dbReference type="PROSITE" id="PS50880"/>
    </source>
</evidence>
<evidence type="ECO:0000256" key="7">
    <source>
        <dbReference type="ARBA" id="ARBA00023125"/>
    </source>
</evidence>
<comment type="catalytic activity">
    <reaction evidence="1">
        <text>ATP-independent breakage of single-stranded DNA, followed by passage and rejoining.</text>
        <dbReference type="EC" id="5.6.2.1"/>
    </reaction>
</comment>
<dbReference type="SMART" id="SM00437">
    <property type="entry name" value="TOP1Ac"/>
    <property type="match status" value="1"/>
</dbReference>
<reference evidence="12" key="1">
    <citation type="submission" date="2018-10" db="EMBL/GenBank/DDBJ databases">
        <title>Hidden diversity of soil giant viruses.</title>
        <authorList>
            <person name="Schulz F."/>
            <person name="Alteio L."/>
            <person name="Goudeau D."/>
            <person name="Ryan E.M."/>
            <person name="Malmstrom R.R."/>
            <person name="Blanchard J."/>
            <person name="Woyke T."/>
        </authorList>
    </citation>
    <scope>NUCLEOTIDE SEQUENCE</scope>
    <source>
        <strain evidence="12">FNV1</strain>
    </source>
</reference>
<accession>A0A3G4ZY33</accession>
<dbReference type="InterPro" id="IPR023405">
    <property type="entry name" value="Topo_IA_core_domain"/>
</dbReference>
<dbReference type="PRINTS" id="PR00417">
    <property type="entry name" value="PRTPISMRASEI"/>
</dbReference>
<keyword evidence="7" id="KW-0238">DNA-binding</keyword>
<dbReference type="GO" id="GO:0006265">
    <property type="term" value="P:DNA topological change"/>
    <property type="evidence" value="ECO:0007669"/>
    <property type="project" value="InterPro"/>
</dbReference>
<dbReference type="EC" id="5.6.2.1" evidence="3"/>